<feature type="binding site" evidence="11">
    <location>
        <position position="83"/>
    </location>
    <ligand>
        <name>Mg(2+)</name>
        <dbReference type="ChEBI" id="CHEBI:18420"/>
    </ligand>
</feature>
<evidence type="ECO:0000256" key="5">
    <source>
        <dbReference type="ARBA" id="ARBA00007731"/>
    </source>
</evidence>
<evidence type="ECO:0000256" key="6">
    <source>
        <dbReference type="ARBA" id="ARBA00008299"/>
    </source>
</evidence>
<dbReference type="InterPro" id="IPR002496">
    <property type="entry name" value="PRib_AMP_CycHydrolase_dom"/>
</dbReference>
<dbReference type="RefSeq" id="WP_349245416.1">
    <property type="nucleotide sequence ID" value="NZ_JASCXX010000015.1"/>
</dbReference>
<evidence type="ECO:0000256" key="7">
    <source>
        <dbReference type="ARBA" id="ARBA00022490"/>
    </source>
</evidence>
<evidence type="ECO:0000256" key="11">
    <source>
        <dbReference type="HAMAP-Rule" id="MF_01021"/>
    </source>
</evidence>
<comment type="caution">
    <text evidence="13">The sequence shown here is derived from an EMBL/GenBank/DDBJ whole genome shotgun (WGS) entry which is preliminary data.</text>
</comment>
<keyword evidence="7 11" id="KW-0963">Cytoplasm</keyword>
<comment type="similarity">
    <text evidence="5">In the C-terminal section; belongs to the PRA-PH family.</text>
</comment>
<dbReference type="SUPFAM" id="SSF141734">
    <property type="entry name" value="HisI-like"/>
    <property type="match status" value="1"/>
</dbReference>
<dbReference type="Proteomes" id="UP001431776">
    <property type="component" value="Unassembled WGS sequence"/>
</dbReference>
<dbReference type="GO" id="GO:0004635">
    <property type="term" value="F:phosphoribosyl-AMP cyclohydrolase activity"/>
    <property type="evidence" value="ECO:0007669"/>
    <property type="project" value="UniProtKB-UniRule"/>
</dbReference>
<comment type="cofactor">
    <cofactor evidence="11">
        <name>Mg(2+)</name>
        <dbReference type="ChEBI" id="CHEBI:18420"/>
    </cofactor>
    <text evidence="11">Binds 1 Mg(2+) ion per subunit.</text>
</comment>
<proteinExistence type="inferred from homology"/>
<evidence type="ECO:0000256" key="8">
    <source>
        <dbReference type="ARBA" id="ARBA00022605"/>
    </source>
</evidence>
<dbReference type="HAMAP" id="MF_01021">
    <property type="entry name" value="HisI"/>
    <property type="match status" value="1"/>
</dbReference>
<name>A0AAW6TWE6_9BACT</name>
<dbReference type="GO" id="GO:0000287">
    <property type="term" value="F:magnesium ion binding"/>
    <property type="evidence" value="ECO:0007669"/>
    <property type="project" value="UniProtKB-UniRule"/>
</dbReference>
<evidence type="ECO:0000256" key="9">
    <source>
        <dbReference type="ARBA" id="ARBA00022801"/>
    </source>
</evidence>
<dbReference type="InterPro" id="IPR038019">
    <property type="entry name" value="PRib_AMP_CycHydrolase_sf"/>
</dbReference>
<protein>
    <recommendedName>
        <fullName evidence="11">Phosphoribosyl-AMP cyclohydrolase</fullName>
        <shortName evidence="11">PRA-CH</shortName>
        <ecNumber evidence="11">3.5.4.19</ecNumber>
    </recommendedName>
</protein>
<feature type="domain" description="Phosphoribosyl-AMP cyclohydrolase" evidence="12">
    <location>
        <begin position="36"/>
        <end position="109"/>
    </location>
</feature>
<keyword evidence="11" id="KW-0479">Metal-binding</keyword>
<reference evidence="13" key="1">
    <citation type="submission" date="2023-05" db="EMBL/GenBank/DDBJ databases">
        <title>Anaerotaeda fermentans gen. nov., sp. nov., a novel anaerobic planctomycete of the new family within the order Sedimentisphaerales isolated from Taman Peninsula, Russia.</title>
        <authorList>
            <person name="Khomyakova M.A."/>
            <person name="Merkel A.Y."/>
            <person name="Slobodkin A.I."/>
        </authorList>
    </citation>
    <scope>NUCLEOTIDE SEQUENCE</scope>
    <source>
        <strain evidence="13">M17dextr</strain>
    </source>
</reference>
<comment type="cofactor">
    <cofactor evidence="11">
        <name>Zn(2+)</name>
        <dbReference type="ChEBI" id="CHEBI:29105"/>
    </cofactor>
    <text evidence="11">Binds 1 zinc ion per subunit.</text>
</comment>
<sequence>MKSKQIEEGLQFTPKFNAEGLIPAIAQDAETGQVLMVAWMNREALDYTIATGRGTYFSRSRKKLWKKGEESGHIQQVQQILVDCDQDCLILKVTVDAGQCHVGYQSCFYRALKPGSDKDLELIAEKTYDPEATYKK</sequence>
<dbReference type="Pfam" id="PF01502">
    <property type="entry name" value="PRA-CH"/>
    <property type="match status" value="1"/>
</dbReference>
<dbReference type="PANTHER" id="PTHR42945:SF1">
    <property type="entry name" value="HISTIDINE BIOSYNTHESIS BIFUNCTIONAL PROTEIN HIS7"/>
    <property type="match status" value="1"/>
</dbReference>
<dbReference type="FunFam" id="3.10.20.810:FF:000001">
    <property type="entry name" value="Histidine biosynthesis bifunctional protein HisIE"/>
    <property type="match status" value="1"/>
</dbReference>
<organism evidence="13 14">
    <name type="scientific">Anaerobaca lacustris</name>
    <dbReference type="NCBI Taxonomy" id="3044600"/>
    <lineage>
        <taxon>Bacteria</taxon>
        <taxon>Pseudomonadati</taxon>
        <taxon>Planctomycetota</taxon>
        <taxon>Phycisphaerae</taxon>
        <taxon>Sedimentisphaerales</taxon>
        <taxon>Anaerobacaceae</taxon>
        <taxon>Anaerobaca</taxon>
    </lineage>
</organism>
<comment type="similarity">
    <text evidence="11">Belongs to the PRA-CH family.</text>
</comment>
<feature type="binding site" evidence="11">
    <location>
        <position position="85"/>
    </location>
    <ligand>
        <name>Mg(2+)</name>
        <dbReference type="ChEBI" id="CHEBI:18420"/>
    </ligand>
</feature>
<evidence type="ECO:0000259" key="12">
    <source>
        <dbReference type="Pfam" id="PF01502"/>
    </source>
</evidence>
<dbReference type="InterPro" id="IPR026660">
    <property type="entry name" value="PRA-CH"/>
</dbReference>
<comment type="function">
    <text evidence="11">Catalyzes the hydrolysis of the adenine ring of phosphoribosyl-AMP.</text>
</comment>
<dbReference type="EC" id="3.5.4.19" evidence="11"/>
<evidence type="ECO:0000256" key="4">
    <source>
        <dbReference type="ARBA" id="ARBA00005204"/>
    </source>
</evidence>
<dbReference type="GO" id="GO:0008270">
    <property type="term" value="F:zinc ion binding"/>
    <property type="evidence" value="ECO:0007669"/>
    <property type="project" value="UniProtKB-UniRule"/>
</dbReference>
<comment type="similarity">
    <text evidence="6">In the N-terminal section; belongs to the PRA-CH family.</text>
</comment>
<dbReference type="GO" id="GO:0005737">
    <property type="term" value="C:cytoplasm"/>
    <property type="evidence" value="ECO:0007669"/>
    <property type="project" value="UniProtKB-SubCell"/>
</dbReference>
<dbReference type="GO" id="GO:0004636">
    <property type="term" value="F:phosphoribosyl-ATP diphosphatase activity"/>
    <property type="evidence" value="ECO:0007669"/>
    <property type="project" value="UniProtKB-EC"/>
</dbReference>
<dbReference type="NCBIfam" id="NF000768">
    <property type="entry name" value="PRK00051.1"/>
    <property type="match status" value="1"/>
</dbReference>
<feature type="binding site" evidence="11">
    <location>
        <position position="87"/>
    </location>
    <ligand>
        <name>Mg(2+)</name>
        <dbReference type="ChEBI" id="CHEBI:18420"/>
    </ligand>
</feature>
<evidence type="ECO:0000313" key="14">
    <source>
        <dbReference type="Proteomes" id="UP001431776"/>
    </source>
</evidence>
<dbReference type="EMBL" id="JASCXX010000015">
    <property type="protein sequence ID" value="MDI6450008.1"/>
    <property type="molecule type" value="Genomic_DNA"/>
</dbReference>
<dbReference type="Gene3D" id="3.10.20.810">
    <property type="entry name" value="Phosphoribosyl-AMP cyclohydrolase"/>
    <property type="match status" value="1"/>
</dbReference>
<dbReference type="AlphaFoldDB" id="A0AAW6TWE6"/>
<keyword evidence="11" id="KW-0460">Magnesium</keyword>
<keyword evidence="11" id="KW-0862">Zinc</keyword>
<keyword evidence="9 11" id="KW-0378">Hydrolase</keyword>
<keyword evidence="8 11" id="KW-0028">Amino-acid biosynthesis</keyword>
<comment type="subcellular location">
    <subcellularLocation>
        <location evidence="11">Cytoplasm</location>
    </subcellularLocation>
</comment>
<comment type="pathway">
    <text evidence="3 11">Amino-acid biosynthesis; L-histidine biosynthesis; L-histidine from 5-phospho-alpha-D-ribose 1-diphosphate: step 3/9.</text>
</comment>
<feature type="binding site" evidence="11">
    <location>
        <position position="107"/>
    </location>
    <ligand>
        <name>Zn(2+)</name>
        <dbReference type="ChEBI" id="CHEBI:29105"/>
        <note>ligand shared between dimeric partners</note>
    </ligand>
</feature>
<keyword evidence="14" id="KW-1185">Reference proteome</keyword>
<evidence type="ECO:0000256" key="3">
    <source>
        <dbReference type="ARBA" id="ARBA00005169"/>
    </source>
</evidence>
<dbReference type="PANTHER" id="PTHR42945">
    <property type="entry name" value="HISTIDINE BIOSYNTHESIS BIFUNCTIONAL PROTEIN"/>
    <property type="match status" value="1"/>
</dbReference>
<comment type="subunit">
    <text evidence="11">Homodimer.</text>
</comment>
<evidence type="ECO:0000256" key="10">
    <source>
        <dbReference type="ARBA" id="ARBA00023102"/>
    </source>
</evidence>
<evidence type="ECO:0000313" key="13">
    <source>
        <dbReference type="EMBL" id="MDI6450008.1"/>
    </source>
</evidence>
<comment type="catalytic activity">
    <reaction evidence="2">
        <text>1-(5-phospho-beta-D-ribosyl)-ATP + H2O = 1-(5-phospho-beta-D-ribosyl)-5'-AMP + diphosphate + H(+)</text>
        <dbReference type="Rhea" id="RHEA:22828"/>
        <dbReference type="ChEBI" id="CHEBI:15377"/>
        <dbReference type="ChEBI" id="CHEBI:15378"/>
        <dbReference type="ChEBI" id="CHEBI:33019"/>
        <dbReference type="ChEBI" id="CHEBI:59457"/>
        <dbReference type="ChEBI" id="CHEBI:73183"/>
        <dbReference type="EC" id="3.6.1.31"/>
    </reaction>
</comment>
<comment type="catalytic activity">
    <reaction evidence="1 11">
        <text>1-(5-phospho-beta-D-ribosyl)-5'-AMP + H2O = 1-(5-phospho-beta-D-ribosyl)-5-[(5-phospho-beta-D-ribosylamino)methylideneamino]imidazole-4-carboxamide</text>
        <dbReference type="Rhea" id="RHEA:20049"/>
        <dbReference type="ChEBI" id="CHEBI:15377"/>
        <dbReference type="ChEBI" id="CHEBI:58435"/>
        <dbReference type="ChEBI" id="CHEBI:59457"/>
        <dbReference type="EC" id="3.5.4.19"/>
    </reaction>
</comment>
<gene>
    <name evidence="11 13" type="primary">hisI</name>
    <name evidence="13" type="ORF">QJ522_13195</name>
</gene>
<evidence type="ECO:0000256" key="2">
    <source>
        <dbReference type="ARBA" id="ARBA00001460"/>
    </source>
</evidence>
<feature type="binding site" evidence="11">
    <location>
        <position position="84"/>
    </location>
    <ligand>
        <name>Zn(2+)</name>
        <dbReference type="ChEBI" id="CHEBI:29105"/>
        <note>ligand shared between dimeric partners</note>
    </ligand>
</feature>
<comment type="pathway">
    <text evidence="4">Amino-acid biosynthesis; L-histidine biosynthesis; L-histidine from 5-phospho-alpha-D-ribose 1-diphosphate: step 2/9.</text>
</comment>
<dbReference type="GO" id="GO:0000105">
    <property type="term" value="P:L-histidine biosynthetic process"/>
    <property type="evidence" value="ECO:0007669"/>
    <property type="project" value="UniProtKB-UniRule"/>
</dbReference>
<keyword evidence="10 11" id="KW-0368">Histidine biosynthesis</keyword>
<feature type="binding site" evidence="11">
    <location>
        <position position="100"/>
    </location>
    <ligand>
        <name>Zn(2+)</name>
        <dbReference type="ChEBI" id="CHEBI:29105"/>
        <note>ligand shared between dimeric partners</note>
    </ligand>
</feature>
<evidence type="ECO:0000256" key="1">
    <source>
        <dbReference type="ARBA" id="ARBA00000024"/>
    </source>
</evidence>
<accession>A0AAW6TWE6</accession>